<evidence type="ECO:0000259" key="4">
    <source>
        <dbReference type="Pfam" id="PF06863"/>
    </source>
</evidence>
<feature type="signal peptide" evidence="2">
    <location>
        <begin position="1"/>
        <end position="21"/>
    </location>
</feature>
<dbReference type="Pfam" id="PF06742">
    <property type="entry name" value="DUF1214"/>
    <property type="match status" value="1"/>
</dbReference>
<dbReference type="Pfam" id="PF06863">
    <property type="entry name" value="DUF1254"/>
    <property type="match status" value="1"/>
</dbReference>
<dbReference type="InterPro" id="IPR037050">
    <property type="entry name" value="DUF1254_sf"/>
</dbReference>
<feature type="region of interest" description="Disordered" evidence="1">
    <location>
        <begin position="252"/>
        <end position="275"/>
    </location>
</feature>
<feature type="region of interest" description="Disordered" evidence="1">
    <location>
        <begin position="23"/>
        <end position="58"/>
    </location>
</feature>
<sequence>MPSVRNLLAGMIALLLVGACTRTTPSQTPSQPDAPASAVTPSASAPAEAAPQPAGPAAGTRLTEAYARAAARDVYFWAWTLANTYNRRVNFQSLPGPGRLGGVLPAAPPNSLSMLTDYVAPSQREVACPNQDVVYGGGPLALDVEPVVIQVPDFGDRFWVYQIVDTRTDSFVDLGKMYDTKPGFYLLVGPGWKGETPKGIARVFRSGTNSGYVIPRVFLDATAEDRKAVQPLINQIDMYPLSKFDGKMKTRDWTGTPDFPAPPPQPDGSEAPKVDPKTFWDELPAVLADTTPLPGEQAQYAKALSLVEAAKRDPAIRAAITDEAVRTEKELIAPLLEFRNFGIPLAGNWSTVRNGAKFGTDYFTRTAVAKSNIFVNKPNEATYFYQDLDSNGARLDGGKRYTVTFAKGGPPVKGFWSLTLYDAQHFFAPNEIDRYSVGTKNKDLVANADGTTTIYVQADAPTDPSQRANWLPSPKGKPFSLYVRTYWPDAAILDGTWSPPKVEPMQ</sequence>
<protein>
    <submittedName>
        <fullName evidence="5">DUF1254 domain-containing protein</fullName>
    </submittedName>
</protein>
<dbReference type="Proteomes" id="UP001321580">
    <property type="component" value="Unassembled WGS sequence"/>
</dbReference>
<dbReference type="EMBL" id="JASGBI010000001">
    <property type="protein sequence ID" value="MDI9237760.1"/>
    <property type="molecule type" value="Genomic_DNA"/>
</dbReference>
<accession>A0ABT6XC93</accession>
<keyword evidence="2" id="KW-0732">Signal</keyword>
<feature type="domain" description="DUF1214" evidence="3">
    <location>
        <begin position="380"/>
        <end position="489"/>
    </location>
</feature>
<gene>
    <name evidence="5" type="ORF">QLQ15_02400</name>
</gene>
<dbReference type="Gene3D" id="2.60.40.1610">
    <property type="entry name" value="Domain of unknown function DUF1254"/>
    <property type="match status" value="1"/>
</dbReference>
<name>A0ABT6XC93_9GAMM</name>
<dbReference type="Gene3D" id="2.60.120.600">
    <property type="entry name" value="Domain of unknown function DUF1214, C-terminal domain"/>
    <property type="match status" value="1"/>
</dbReference>
<keyword evidence="6" id="KW-1185">Reference proteome</keyword>
<evidence type="ECO:0000256" key="1">
    <source>
        <dbReference type="SAM" id="MobiDB-lite"/>
    </source>
</evidence>
<proteinExistence type="predicted"/>
<comment type="caution">
    <text evidence="5">The sequence shown here is derived from an EMBL/GenBank/DDBJ whole genome shotgun (WGS) entry which is preliminary data.</text>
</comment>
<evidence type="ECO:0000313" key="6">
    <source>
        <dbReference type="Proteomes" id="UP001321580"/>
    </source>
</evidence>
<dbReference type="PANTHER" id="PTHR36509:SF2">
    <property type="entry name" value="BLL3101 PROTEIN"/>
    <property type="match status" value="1"/>
</dbReference>
<feature type="chain" id="PRO_5045369215" evidence="2">
    <location>
        <begin position="22"/>
        <end position="506"/>
    </location>
</feature>
<dbReference type="PANTHER" id="PTHR36509">
    <property type="entry name" value="BLL3101 PROTEIN"/>
    <property type="match status" value="1"/>
</dbReference>
<evidence type="ECO:0000259" key="3">
    <source>
        <dbReference type="Pfam" id="PF06742"/>
    </source>
</evidence>
<dbReference type="RefSeq" id="WP_283211265.1">
    <property type="nucleotide sequence ID" value="NZ_JASGBI010000001.1"/>
</dbReference>
<reference evidence="5 6" key="1">
    <citation type="submission" date="2023-05" db="EMBL/GenBank/DDBJ databases">
        <title>Lysobacter sp. strain LF1 Genome sequencing and assembly.</title>
        <authorList>
            <person name="Jung Y."/>
        </authorList>
    </citation>
    <scope>NUCLEOTIDE SEQUENCE [LARGE SCALE GENOMIC DNA]</scope>
    <source>
        <strain evidence="5 6">LF1</strain>
    </source>
</reference>
<dbReference type="InterPro" id="IPR010679">
    <property type="entry name" value="DUF1254"/>
</dbReference>
<dbReference type="PROSITE" id="PS51257">
    <property type="entry name" value="PROKAR_LIPOPROTEIN"/>
    <property type="match status" value="1"/>
</dbReference>
<organism evidence="5 6">
    <name type="scientific">Lysobacter stagni</name>
    <dbReference type="NCBI Taxonomy" id="3045172"/>
    <lineage>
        <taxon>Bacteria</taxon>
        <taxon>Pseudomonadati</taxon>
        <taxon>Pseudomonadota</taxon>
        <taxon>Gammaproteobacteria</taxon>
        <taxon>Lysobacterales</taxon>
        <taxon>Lysobacteraceae</taxon>
        <taxon>Lysobacter</taxon>
    </lineage>
</organism>
<dbReference type="InterPro" id="IPR010621">
    <property type="entry name" value="DUF1214"/>
</dbReference>
<evidence type="ECO:0000313" key="5">
    <source>
        <dbReference type="EMBL" id="MDI9237760.1"/>
    </source>
</evidence>
<dbReference type="SUPFAM" id="SSF160935">
    <property type="entry name" value="VPA0735-like"/>
    <property type="match status" value="1"/>
</dbReference>
<dbReference type="InterPro" id="IPR037049">
    <property type="entry name" value="DUF1214_C_sf"/>
</dbReference>
<evidence type="ECO:0000256" key="2">
    <source>
        <dbReference type="SAM" id="SignalP"/>
    </source>
</evidence>
<feature type="domain" description="DUF1254" evidence="4">
    <location>
        <begin position="110"/>
        <end position="240"/>
    </location>
</feature>